<dbReference type="PROSITE" id="PS51233">
    <property type="entry name" value="VWFD"/>
    <property type="match status" value="4"/>
</dbReference>
<evidence type="ECO:0000256" key="5">
    <source>
        <dbReference type="ARBA" id="ARBA00023180"/>
    </source>
</evidence>
<dbReference type="Gene3D" id="2.10.25.10">
    <property type="entry name" value="Laminin"/>
    <property type="match status" value="2"/>
</dbReference>
<dbReference type="EMBL" id="VXBD01006911">
    <property type="protein sequence ID" value="NXN12265.1"/>
    <property type="molecule type" value="Genomic_DNA"/>
</dbReference>
<dbReference type="InterPro" id="IPR014853">
    <property type="entry name" value="VWF/SSPO/ZAN-like_Cys-rich_dom"/>
</dbReference>
<keyword evidence="3" id="KW-0472">Membrane</keyword>
<dbReference type="PANTHER" id="PTHR46160">
    <property type="entry name" value="ALPHA-TECTORIN-RELATED"/>
    <property type="match status" value="1"/>
</dbReference>
<dbReference type="SUPFAM" id="SSF57567">
    <property type="entry name" value="Serine protease inhibitors"/>
    <property type="match status" value="2"/>
</dbReference>
<feature type="domain" description="VWFD" evidence="6">
    <location>
        <begin position="1"/>
        <end position="60"/>
    </location>
</feature>
<keyword evidence="8" id="KW-1185">Reference proteome</keyword>
<reference evidence="7 8" key="1">
    <citation type="submission" date="2019-09" db="EMBL/GenBank/DDBJ databases">
        <title>Bird 10,000 Genomes (B10K) Project - Family phase.</title>
        <authorList>
            <person name="Zhang G."/>
        </authorList>
    </citation>
    <scope>NUCLEOTIDE SEQUENCE [LARGE SCALE GENOMIC DNA]</scope>
    <source>
        <strain evidence="7">B10K-DU-001-78</strain>
        <tissue evidence="7">Muscle</tissue>
    </source>
</reference>
<proteinExistence type="predicted"/>
<dbReference type="Pfam" id="PF00094">
    <property type="entry name" value="VWD"/>
    <property type="match status" value="4"/>
</dbReference>
<dbReference type="InterPro" id="IPR052749">
    <property type="entry name" value="Alpha-tectorin"/>
</dbReference>
<dbReference type="InterPro" id="IPR025615">
    <property type="entry name" value="TILa_dom"/>
</dbReference>
<feature type="non-terminal residue" evidence="7">
    <location>
        <position position="1050"/>
    </location>
</feature>
<dbReference type="Pfam" id="PF12714">
    <property type="entry name" value="TILa"/>
    <property type="match status" value="2"/>
</dbReference>
<organism evidence="7 8">
    <name type="scientific">Indicator maculatus</name>
    <name type="common">spotted honeyguide</name>
    <dbReference type="NCBI Taxonomy" id="545262"/>
    <lineage>
        <taxon>Eukaryota</taxon>
        <taxon>Metazoa</taxon>
        <taxon>Chordata</taxon>
        <taxon>Craniata</taxon>
        <taxon>Vertebrata</taxon>
        <taxon>Euteleostomi</taxon>
        <taxon>Archelosauria</taxon>
        <taxon>Archosauria</taxon>
        <taxon>Dinosauria</taxon>
        <taxon>Saurischia</taxon>
        <taxon>Theropoda</taxon>
        <taxon>Coelurosauria</taxon>
        <taxon>Aves</taxon>
        <taxon>Neognathae</taxon>
        <taxon>Neoaves</taxon>
        <taxon>Telluraves</taxon>
        <taxon>Coraciimorphae</taxon>
        <taxon>Piciformes</taxon>
        <taxon>Indicatoridae</taxon>
        <taxon>Indicator</taxon>
    </lineage>
</organism>
<evidence type="ECO:0000256" key="2">
    <source>
        <dbReference type="ARBA" id="ARBA00022729"/>
    </source>
</evidence>
<comment type="subcellular location">
    <subcellularLocation>
        <location evidence="1">Membrane</location>
    </subcellularLocation>
</comment>
<keyword evidence="4" id="KW-1015">Disulfide bond</keyword>
<dbReference type="InterPro" id="IPR002919">
    <property type="entry name" value="TIL_dom"/>
</dbReference>
<dbReference type="SMART" id="SM00216">
    <property type="entry name" value="VWD"/>
    <property type="match status" value="3"/>
</dbReference>
<dbReference type="InterPro" id="IPR036084">
    <property type="entry name" value="Ser_inhib-like_sf"/>
</dbReference>
<dbReference type="GO" id="GO:0016020">
    <property type="term" value="C:membrane"/>
    <property type="evidence" value="ECO:0007669"/>
    <property type="project" value="UniProtKB-SubCell"/>
</dbReference>
<feature type="domain" description="VWFD" evidence="6">
    <location>
        <begin position="877"/>
        <end position="1050"/>
    </location>
</feature>
<dbReference type="SMART" id="SM00832">
    <property type="entry name" value="C8"/>
    <property type="match status" value="2"/>
</dbReference>
<dbReference type="InterPro" id="IPR001846">
    <property type="entry name" value="VWF_type-D"/>
</dbReference>
<dbReference type="AlphaFoldDB" id="A0A7L1GF32"/>
<dbReference type="PANTHER" id="PTHR46160:SF3">
    <property type="entry name" value="ALPHA-TECTORIN"/>
    <property type="match status" value="1"/>
</dbReference>
<evidence type="ECO:0000259" key="6">
    <source>
        <dbReference type="PROSITE" id="PS51233"/>
    </source>
</evidence>
<sequence length="1050" mass="113602">ALALPSSYFGATCGLCGNFNEDLEDEMKLPGGTPAPSLEEWVESWRDASCQEFWADGSCRRRCRCEAGGKATCREVGCRAHEKCVVAEGVPSCQATKYLTCVGTGDPHYTTFDGLRFDFQGTCVYQLTALCKEDPGLVPFVVTVENNNRGSKAVSFTKRVTLEVYGDIVTMSQEHPKKVKVNGAFVELPFGQKDHFEVYHSGVHGFIRTSFGLRVSFDWYSYARVILPVAYAGAVCGLCGNANGNPEDDFTTQQGQRATNEVQLATSWKVGEVPGCSAGCVGDCPSCSEEQKKIYRGEKYCGVISRPEGPFKACHQVVNPRSYLEDCAFDACHYKGHRDTLCKAIAAYVTACQSQGVAVEPWRTSTFCGPSCPHHSHYELCGSSCPATCRGDQANPEDCSLLPCTEGCFCDQGFVLSGDQCVPAGGCGCDHRGRYYKKGEEFYQASCRERCLCKGQGLVECEEVFCSAHEECRVEDGVLGCFPAGYGRLVVSGDPHYLTFDGRAFHLPGSCTYVLAKVCRPQQRLTNFTVLLEHDVGGRGNLALMKRVVVSIHGATISMERGRSWEVMVDRELFTLPLVTEDRKLKISQEGNNIVLQTAAGLRLLYNSATYLLLTIPDAYRGRVCGLGGNYNGNPGDDFQLPGGTLASSTQDFVTSWKVEVEAAACTDGCNPELCPLCDVTAPTAAPYRAVNSCGLIRDPKGPFRACHPRVSPVEYFNHCLHDLCAAEGAREVLCHSLQAYMAACQAAGAEVSRWRTATFCPLSCPSNSHYELCTRTCDFTCAGLTAPAPCGWSCFEGCQCDDGFLFDGGVCVSLEKCGCVHHGRYFKAGDTILANNCSTSCSCHPSQGLLCQDTECPPEQVCTTRDGAQRCTKQEGHCHLTPGATLTTFDGASGRLLASGTYKMTSLCHEQSPNWFKVVVEVSECGEDQVPAVAATFIFFREAFIRVNANMEVWVNGLFTPLPAVVAKVISLKEALGNITISHPSGLDVLFSPSGEVTVTVGATLVNQLCAPCGNFNGDPSDDLKLPDGRTMGSIGEVVDAWKAKDFMG</sequence>
<feature type="non-terminal residue" evidence="7">
    <location>
        <position position="1"/>
    </location>
</feature>
<keyword evidence="2" id="KW-0732">Signal</keyword>
<keyword evidence="5" id="KW-0325">Glycoprotein</keyword>
<dbReference type="Pfam" id="PF01826">
    <property type="entry name" value="TIL"/>
    <property type="match status" value="2"/>
</dbReference>
<dbReference type="OrthoDB" id="6236007at2759"/>
<protein>
    <submittedName>
        <fullName evidence="7">FCGBP protein</fullName>
    </submittedName>
</protein>
<dbReference type="FunFam" id="2.10.25.10:FF:000055">
    <property type="entry name" value="alpha-tectorin isoform X1"/>
    <property type="match status" value="2"/>
</dbReference>
<comment type="caution">
    <text evidence="7">The sequence shown here is derived from an EMBL/GenBank/DDBJ whole genome shotgun (WGS) entry which is preliminary data.</text>
</comment>
<dbReference type="Proteomes" id="UP000557230">
    <property type="component" value="Unassembled WGS sequence"/>
</dbReference>
<accession>A0A7L1GF32</accession>
<evidence type="ECO:0000256" key="4">
    <source>
        <dbReference type="ARBA" id="ARBA00023157"/>
    </source>
</evidence>
<evidence type="ECO:0000313" key="8">
    <source>
        <dbReference type="Proteomes" id="UP000557230"/>
    </source>
</evidence>
<dbReference type="CDD" id="cd19941">
    <property type="entry name" value="TIL"/>
    <property type="match status" value="2"/>
</dbReference>
<feature type="domain" description="VWFD" evidence="6">
    <location>
        <begin position="487"/>
        <end position="667"/>
    </location>
</feature>
<evidence type="ECO:0000256" key="3">
    <source>
        <dbReference type="ARBA" id="ARBA00023136"/>
    </source>
</evidence>
<evidence type="ECO:0000313" key="7">
    <source>
        <dbReference type="EMBL" id="NXN12265.1"/>
    </source>
</evidence>
<gene>
    <name evidence="7" type="primary">Fcgbp</name>
    <name evidence="7" type="ORF">INDMAC_R07024</name>
</gene>
<evidence type="ECO:0000256" key="1">
    <source>
        <dbReference type="ARBA" id="ARBA00004370"/>
    </source>
</evidence>
<dbReference type="Pfam" id="PF08742">
    <property type="entry name" value="C8"/>
    <property type="match status" value="2"/>
</dbReference>
<feature type="domain" description="VWFD" evidence="6">
    <location>
        <begin position="99"/>
        <end position="277"/>
    </location>
</feature>
<name>A0A7L1GF32_9PICI</name>